<dbReference type="Gene3D" id="3.40.50.1000">
    <property type="entry name" value="HAD superfamily/HAD-like"/>
    <property type="match status" value="1"/>
</dbReference>
<reference evidence="6 7" key="1">
    <citation type="submission" date="2020-08" db="EMBL/GenBank/DDBJ databases">
        <title>Sequencing the genomes of 1000 actinobacteria strains.</title>
        <authorList>
            <person name="Klenk H.-P."/>
        </authorList>
    </citation>
    <scope>NUCLEOTIDE SEQUENCE [LARGE SCALE GENOMIC DNA]</scope>
    <source>
        <strain evidence="6 7">DSM 44230</strain>
    </source>
</reference>
<dbReference type="PANTHER" id="PTHR43344:SF15">
    <property type="entry name" value="PHOSPHOSERINE PHOSPHATASE SERB1"/>
    <property type="match status" value="1"/>
</dbReference>
<evidence type="ECO:0000313" key="6">
    <source>
        <dbReference type="EMBL" id="MBB4681148.1"/>
    </source>
</evidence>
<name>A0A7W7CH68_9PSEU</name>
<dbReference type="RefSeq" id="WP_407645160.1">
    <property type="nucleotide sequence ID" value="NZ_BAAAUI010000045.1"/>
</dbReference>
<proteinExistence type="inferred from homology"/>
<keyword evidence="4" id="KW-0460">Magnesium</keyword>
<dbReference type="AlphaFoldDB" id="A0A7W7CH68"/>
<dbReference type="InterPro" id="IPR050582">
    <property type="entry name" value="HAD-like_SerB"/>
</dbReference>
<keyword evidence="3 6" id="KW-0378">Hydrolase</keyword>
<organism evidence="6 7">
    <name type="scientific">Crossiella cryophila</name>
    <dbReference type="NCBI Taxonomy" id="43355"/>
    <lineage>
        <taxon>Bacteria</taxon>
        <taxon>Bacillati</taxon>
        <taxon>Actinomycetota</taxon>
        <taxon>Actinomycetes</taxon>
        <taxon>Pseudonocardiales</taxon>
        <taxon>Pseudonocardiaceae</taxon>
        <taxon>Crossiella</taxon>
    </lineage>
</organism>
<evidence type="ECO:0000313" key="7">
    <source>
        <dbReference type="Proteomes" id="UP000533598"/>
    </source>
</evidence>
<dbReference type="Proteomes" id="UP000533598">
    <property type="component" value="Unassembled WGS sequence"/>
</dbReference>
<keyword evidence="2" id="KW-0479">Metal-binding</keyword>
<evidence type="ECO:0000256" key="5">
    <source>
        <dbReference type="SAM" id="Phobius"/>
    </source>
</evidence>
<accession>A0A7W7CH68</accession>
<dbReference type="Gene3D" id="1.20.1440.100">
    <property type="entry name" value="SG protein - dephosphorylation function"/>
    <property type="match status" value="1"/>
</dbReference>
<keyword evidence="7" id="KW-1185">Reference proteome</keyword>
<dbReference type="FunFam" id="3.40.50.1000:FF:000025">
    <property type="entry name" value="HAD hydrolase, family IB"/>
    <property type="match status" value="1"/>
</dbReference>
<evidence type="ECO:0000256" key="1">
    <source>
        <dbReference type="ARBA" id="ARBA00009184"/>
    </source>
</evidence>
<keyword evidence="5" id="KW-0812">Transmembrane</keyword>
<dbReference type="GO" id="GO:0016787">
    <property type="term" value="F:hydrolase activity"/>
    <property type="evidence" value="ECO:0007669"/>
    <property type="project" value="UniProtKB-KW"/>
</dbReference>
<dbReference type="InterPro" id="IPR006385">
    <property type="entry name" value="HAD_hydro_SerB1"/>
</dbReference>
<evidence type="ECO:0000256" key="3">
    <source>
        <dbReference type="ARBA" id="ARBA00022801"/>
    </source>
</evidence>
<dbReference type="NCBIfam" id="TIGR01488">
    <property type="entry name" value="HAD-SF-IB"/>
    <property type="match status" value="1"/>
</dbReference>
<dbReference type="EMBL" id="JACHMH010000001">
    <property type="protein sequence ID" value="MBB4681148.1"/>
    <property type="molecule type" value="Genomic_DNA"/>
</dbReference>
<comment type="similarity">
    <text evidence="1">Belongs to the HAD-like hydrolase superfamily. SerB family.</text>
</comment>
<keyword evidence="5" id="KW-0472">Membrane</keyword>
<dbReference type="Pfam" id="PF12710">
    <property type="entry name" value="HAD"/>
    <property type="match status" value="1"/>
</dbReference>
<dbReference type="GO" id="GO:0046872">
    <property type="term" value="F:metal ion binding"/>
    <property type="evidence" value="ECO:0007669"/>
    <property type="project" value="UniProtKB-KW"/>
</dbReference>
<dbReference type="InterPro" id="IPR023214">
    <property type="entry name" value="HAD_sf"/>
</dbReference>
<feature type="transmembrane region" description="Helical" evidence="5">
    <location>
        <begin position="251"/>
        <end position="271"/>
    </location>
</feature>
<dbReference type="InterPro" id="IPR036412">
    <property type="entry name" value="HAD-like_sf"/>
</dbReference>
<protein>
    <submittedName>
        <fullName evidence="6">HAD superfamily hydrolase (TIGR01490 family)</fullName>
    </submittedName>
</protein>
<evidence type="ECO:0000256" key="2">
    <source>
        <dbReference type="ARBA" id="ARBA00022723"/>
    </source>
</evidence>
<sequence length="277" mass="29771">MSVQRDVGSVSGTVVERAPAPDPTAAAFFDVDNTMIMGASIFHLARGLVERKYFRTADLVGFAWQQVKFRVLGREDHQGIESSREQLLSFVAGRRTDELAALCEEIFDARIASRVWPGTRSLAELHLAAGQRVWLVTAAPVELAEIIARRLGLTGALGTVGERENGVYTGKLTGGLMHGQAKADAIQALAVQEGLTLANCTAYSDSHNDLPMLSTVGTAIAVNPDSGLRDIARTRGWEIRDFRTGRKAIKIGLPSLLGATALAGAVLTALANRRRPR</sequence>
<dbReference type="NCBIfam" id="TIGR01490">
    <property type="entry name" value="HAD-SF-IB-hyp1"/>
    <property type="match status" value="1"/>
</dbReference>
<comment type="caution">
    <text evidence="6">The sequence shown here is derived from an EMBL/GenBank/DDBJ whole genome shotgun (WGS) entry which is preliminary data.</text>
</comment>
<evidence type="ECO:0000256" key="4">
    <source>
        <dbReference type="ARBA" id="ARBA00022842"/>
    </source>
</evidence>
<dbReference type="PANTHER" id="PTHR43344">
    <property type="entry name" value="PHOSPHOSERINE PHOSPHATASE"/>
    <property type="match status" value="1"/>
</dbReference>
<dbReference type="CDD" id="cd02612">
    <property type="entry name" value="HAD_PGPPase"/>
    <property type="match status" value="1"/>
</dbReference>
<gene>
    <name evidence="6" type="ORF">HNR67_007266</name>
</gene>
<dbReference type="SUPFAM" id="SSF56784">
    <property type="entry name" value="HAD-like"/>
    <property type="match status" value="1"/>
</dbReference>
<keyword evidence="5" id="KW-1133">Transmembrane helix</keyword>